<reference evidence="3 4" key="1">
    <citation type="journal article" date="2019" name="Genome Biol. Evol.">
        <title>Insights into the evolution of the New World diploid cottons (Gossypium, subgenus Houzingenia) based on genome sequencing.</title>
        <authorList>
            <person name="Grover C.E."/>
            <person name="Arick M.A. 2nd"/>
            <person name="Thrash A."/>
            <person name="Conover J.L."/>
            <person name="Sanders W.S."/>
            <person name="Peterson D.G."/>
            <person name="Frelichowski J.E."/>
            <person name="Scheffler J.A."/>
            <person name="Scheffler B.E."/>
            <person name="Wendel J.F."/>
        </authorList>
    </citation>
    <scope>NUCLEOTIDE SEQUENCE [LARGE SCALE GENOMIC DNA]</scope>
    <source>
        <strain evidence="3">185</strain>
        <tissue evidence="3">Leaf</tissue>
    </source>
</reference>
<keyword evidence="1" id="KW-1133">Transmembrane helix</keyword>
<dbReference type="InterPro" id="IPR044730">
    <property type="entry name" value="RNase_H-like_dom_plant"/>
</dbReference>
<dbReference type="InterPro" id="IPR012337">
    <property type="entry name" value="RNaseH-like_sf"/>
</dbReference>
<gene>
    <name evidence="3" type="ORF">Goari_004166</name>
</gene>
<evidence type="ECO:0000259" key="2">
    <source>
        <dbReference type="Pfam" id="PF13456"/>
    </source>
</evidence>
<accession>A0A7J8Y4C1</accession>
<feature type="transmembrane region" description="Helical" evidence="1">
    <location>
        <begin position="31"/>
        <end position="55"/>
    </location>
</feature>
<organism evidence="3 4">
    <name type="scientific">Gossypium aridum</name>
    <name type="common">American cotton</name>
    <name type="synonym">Erioxylum aridum</name>
    <dbReference type="NCBI Taxonomy" id="34290"/>
    <lineage>
        <taxon>Eukaryota</taxon>
        <taxon>Viridiplantae</taxon>
        <taxon>Streptophyta</taxon>
        <taxon>Embryophyta</taxon>
        <taxon>Tracheophyta</taxon>
        <taxon>Spermatophyta</taxon>
        <taxon>Magnoliopsida</taxon>
        <taxon>eudicotyledons</taxon>
        <taxon>Gunneridae</taxon>
        <taxon>Pentapetalae</taxon>
        <taxon>rosids</taxon>
        <taxon>malvids</taxon>
        <taxon>Malvales</taxon>
        <taxon>Malvaceae</taxon>
        <taxon>Malvoideae</taxon>
        <taxon>Gossypium</taxon>
    </lineage>
</organism>
<dbReference type="GO" id="GO:0004523">
    <property type="term" value="F:RNA-DNA hybrid ribonuclease activity"/>
    <property type="evidence" value="ECO:0007669"/>
    <property type="project" value="InterPro"/>
</dbReference>
<dbReference type="Pfam" id="PF13456">
    <property type="entry name" value="RVT_3"/>
    <property type="match status" value="1"/>
</dbReference>
<keyword evidence="1" id="KW-0472">Membrane</keyword>
<dbReference type="EMBL" id="JABFAA010000010">
    <property type="protein sequence ID" value="MBA0693819.1"/>
    <property type="molecule type" value="Genomic_DNA"/>
</dbReference>
<evidence type="ECO:0000313" key="4">
    <source>
        <dbReference type="Proteomes" id="UP000593577"/>
    </source>
</evidence>
<keyword evidence="1" id="KW-0812">Transmembrane</keyword>
<comment type="caution">
    <text evidence="3">The sequence shown here is derived from an EMBL/GenBank/DDBJ whole genome shotgun (WGS) entry which is preliminary data.</text>
</comment>
<keyword evidence="4" id="KW-1185">Reference proteome</keyword>
<dbReference type="Gene3D" id="3.30.420.10">
    <property type="entry name" value="Ribonuclease H-like superfamily/Ribonuclease H"/>
    <property type="match status" value="1"/>
</dbReference>
<dbReference type="InterPro" id="IPR053151">
    <property type="entry name" value="RNase_H-like"/>
</dbReference>
<dbReference type="CDD" id="cd06222">
    <property type="entry name" value="RNase_H_like"/>
    <property type="match status" value="1"/>
</dbReference>
<proteinExistence type="predicted"/>
<dbReference type="PANTHER" id="PTHR47723">
    <property type="entry name" value="OS05G0353850 PROTEIN"/>
    <property type="match status" value="1"/>
</dbReference>
<dbReference type="PANTHER" id="PTHR47723:SF19">
    <property type="entry name" value="POLYNUCLEOTIDYL TRANSFERASE, RIBONUCLEASE H-LIKE SUPERFAMILY PROTEIN"/>
    <property type="match status" value="1"/>
</dbReference>
<feature type="domain" description="RNase H type-1" evidence="2">
    <location>
        <begin position="42"/>
        <end position="127"/>
    </location>
</feature>
<evidence type="ECO:0000313" key="3">
    <source>
        <dbReference type="EMBL" id="MBA0693819.1"/>
    </source>
</evidence>
<dbReference type="GO" id="GO:0003676">
    <property type="term" value="F:nucleic acid binding"/>
    <property type="evidence" value="ECO:0007669"/>
    <property type="project" value="InterPro"/>
</dbReference>
<evidence type="ECO:0000256" key="1">
    <source>
        <dbReference type="SAM" id="Phobius"/>
    </source>
</evidence>
<dbReference type="InterPro" id="IPR036397">
    <property type="entry name" value="RNaseH_sf"/>
</dbReference>
<dbReference type="AlphaFoldDB" id="A0A7J8Y4C1"/>
<dbReference type="Proteomes" id="UP000593577">
    <property type="component" value="Unassembled WGS sequence"/>
</dbReference>
<sequence length="160" mass="18556">MCWAKQSSSAPRDGSVDNIDLPHEQLLPRDWPFLILIVLFLGNCSIFDVELWGILDGLKLIQRRGHSNVVIHLDSLEVAKAIYGSVLKISNSALIRRIHRILSQESQWTLRYIRREENQCAEYLTKLAFERKEDLQLVETFPDVVLDFLKSDKERNFCTS</sequence>
<protein>
    <recommendedName>
        <fullName evidence="2">RNase H type-1 domain-containing protein</fullName>
    </recommendedName>
</protein>
<dbReference type="SUPFAM" id="SSF53098">
    <property type="entry name" value="Ribonuclease H-like"/>
    <property type="match status" value="1"/>
</dbReference>
<dbReference type="InterPro" id="IPR002156">
    <property type="entry name" value="RNaseH_domain"/>
</dbReference>
<name>A0A7J8Y4C1_GOSAI</name>